<feature type="region of interest" description="Disordered" evidence="2">
    <location>
        <begin position="295"/>
        <end position="336"/>
    </location>
</feature>
<evidence type="ECO:0000256" key="2">
    <source>
        <dbReference type="SAM" id="MobiDB-lite"/>
    </source>
</evidence>
<feature type="region of interest" description="Disordered" evidence="2">
    <location>
        <begin position="615"/>
        <end position="960"/>
    </location>
</feature>
<dbReference type="InterPro" id="IPR020012">
    <property type="entry name" value="LysM_FimV"/>
</dbReference>
<feature type="compositionally biased region" description="Acidic residues" evidence="2">
    <location>
        <begin position="558"/>
        <end position="572"/>
    </location>
</feature>
<feature type="compositionally biased region" description="Acidic residues" evidence="2">
    <location>
        <begin position="903"/>
        <end position="921"/>
    </location>
</feature>
<feature type="coiled-coil region" evidence="1">
    <location>
        <begin position="194"/>
        <end position="257"/>
    </location>
</feature>
<dbReference type="NCBIfam" id="TIGR03505">
    <property type="entry name" value="FimV_core"/>
    <property type="match status" value="1"/>
</dbReference>
<dbReference type="AlphaFoldDB" id="A0A3N5XX80"/>
<gene>
    <name evidence="3" type="ORF">DRW07_17525</name>
</gene>
<dbReference type="EMBL" id="RPOK01000006">
    <property type="protein sequence ID" value="RPJ65110.1"/>
    <property type="molecule type" value="Genomic_DNA"/>
</dbReference>
<feature type="region of interest" description="Disordered" evidence="2">
    <location>
        <begin position="371"/>
        <end position="436"/>
    </location>
</feature>
<organism evidence="3 4">
    <name type="scientific">Alteromonas sediminis</name>
    <dbReference type="NCBI Taxonomy" id="2259342"/>
    <lineage>
        <taxon>Bacteria</taxon>
        <taxon>Pseudomonadati</taxon>
        <taxon>Pseudomonadota</taxon>
        <taxon>Gammaproteobacteria</taxon>
        <taxon>Alteromonadales</taxon>
        <taxon>Alteromonadaceae</taxon>
        <taxon>Alteromonas/Salinimonas group</taxon>
        <taxon>Alteromonas</taxon>
    </lineage>
</organism>
<dbReference type="Gene3D" id="1.20.58.2200">
    <property type="match status" value="1"/>
</dbReference>
<proteinExistence type="predicted"/>
<feature type="compositionally biased region" description="Acidic residues" evidence="2">
    <location>
        <begin position="379"/>
        <end position="427"/>
    </location>
</feature>
<sequence>MRYTRLVIIAALMSVGIGFPGITPSGNGAFAQESVPIKGPKSATDQFSGAVYGPITSSDTLWRIAERYRQNNTLSIYQVMVAIYELNPDAFEKQNLNLMVDGAMLQLPSERFIARIDAEKAKKRAEQDDNNWERAQQQPGDPKENLKPPSPLVNQEDLAITKTALEDKLNTLDASQAAQFELLREQFALSIDSVETLLQDNQKLYERIDKVNTDLDALRSKVESDVQTQMQEQSGQINEILSLMRQEQQQREEKEAASIMTLLSSPTALIAISALLTVSLIGGIGAWLLKRNPSKAQDTDTTTVTESAEKAMDLSTADDLADTSLGGDDDLSDDDLFNDDDLLDDVLSSELEESLDDELESFADLSDEMLVPDQSESGDSSEDSLFEEGESELDQDDLDSLFEEDTLAEDLESGDGIDISMQDEELLDNLSQESDSELLDEMLEDDEIDDIANVAQDGETTENLLDEGGTEGADETVTVDAIEPAEDAPEIDIDDLLEENAETPNIAEKLGVDENNLDEEMLSKIDDEIQQQGQELDQLTDNIIGEIEQLEMMGGMLDELDDSDEEAIEVPEDGSHGPQDLDALAEDLEDIQVDDMANAEDFADPLSDELLAELQNDDADDLTEELLQELEPEPDDVAEAPKDESDALADELLEELEQSPDPLDDLSDELLAELDDAGDSEPQAEEDSDTPDDALSDDVLDELESTPQAEEDSETLDEALSDDVLDELESTPQAEEDSETLDEALSDDVLDELESTPQAKEDNDTLDDALSDDVLDELEGTPQAEEDSDTLDDALSDDVLDELESTPQAEEDNDTLDDALSDDVLDELESTPQAEEDSDTLDDALSDDVLDELESTPQAEEDNDTLDDALSDDVLDELESTPQAEDDSETLDEQDAASQNDHEIDDSILENVDDFSLEQEQDGVLPEEEKPAKKEVKEAAEDISDVPGIDDWLSENSDSTDTAILDELENTDFDELLNSIDEPTPEIEEAQEKPKLDNPDLDLDALLNDFDDIGADLSGDAISEDFVSVESLIDEADQDDSPLPQDDFDLDVSLDEFTGALADNDMIDVDLDASQAANLDLARAYIDMDDFSAARGLLNEVLEHGNEGQIEEAKALLQELGDA</sequence>
<feature type="region of interest" description="Disordered" evidence="2">
    <location>
        <begin position="557"/>
        <end position="581"/>
    </location>
</feature>
<protein>
    <submittedName>
        <fullName evidence="3">Uncharacterized protein</fullName>
    </submittedName>
</protein>
<evidence type="ECO:0000256" key="1">
    <source>
        <dbReference type="SAM" id="Coils"/>
    </source>
</evidence>
<dbReference type="OrthoDB" id="5298707at2"/>
<feature type="compositionally biased region" description="Acidic residues" evidence="2">
    <location>
        <begin position="764"/>
        <end position="895"/>
    </location>
</feature>
<dbReference type="NCBIfam" id="TIGR03504">
    <property type="entry name" value="FimV_Cterm"/>
    <property type="match status" value="1"/>
</dbReference>
<evidence type="ECO:0000313" key="4">
    <source>
        <dbReference type="Proteomes" id="UP000275281"/>
    </source>
</evidence>
<reference evidence="3 4" key="1">
    <citation type="submission" date="2018-11" db="EMBL/GenBank/DDBJ databases">
        <authorList>
            <person name="Ye M.-Q."/>
            <person name="Du Z.-J."/>
        </authorList>
    </citation>
    <scope>NUCLEOTIDE SEQUENCE [LARGE SCALE GENOMIC DNA]</scope>
    <source>
        <strain evidence="3 4">U0105</strain>
    </source>
</reference>
<dbReference type="Proteomes" id="UP000275281">
    <property type="component" value="Unassembled WGS sequence"/>
</dbReference>
<feature type="region of interest" description="Disordered" evidence="2">
    <location>
        <begin position="123"/>
        <end position="152"/>
    </location>
</feature>
<dbReference type="InterPro" id="IPR020011">
    <property type="entry name" value="FimV_C"/>
</dbReference>
<dbReference type="RefSeq" id="WP_124029238.1">
    <property type="nucleotide sequence ID" value="NZ_JBHRSN010000013.1"/>
</dbReference>
<feature type="compositionally biased region" description="Acidic residues" evidence="2">
    <location>
        <begin position="327"/>
        <end position="336"/>
    </location>
</feature>
<feature type="compositionally biased region" description="Acidic residues" evidence="2">
    <location>
        <begin position="615"/>
        <end position="638"/>
    </location>
</feature>
<feature type="compositionally biased region" description="Basic and acidic residues" evidence="2">
    <location>
        <begin position="927"/>
        <end position="940"/>
    </location>
</feature>
<evidence type="ECO:0000313" key="3">
    <source>
        <dbReference type="EMBL" id="RPJ65110.1"/>
    </source>
</evidence>
<feature type="compositionally biased region" description="Acidic residues" evidence="2">
    <location>
        <begin position="646"/>
        <end position="754"/>
    </location>
</feature>
<comment type="caution">
    <text evidence="3">The sequence shown here is derived from an EMBL/GenBank/DDBJ whole genome shotgun (WGS) entry which is preliminary data.</text>
</comment>
<name>A0A3N5XX80_9ALTE</name>
<accession>A0A3N5XX80</accession>
<dbReference type="InterPro" id="IPR038440">
    <property type="entry name" value="FimV_C_sf"/>
</dbReference>
<feature type="compositionally biased region" description="Polar residues" evidence="2">
    <location>
        <begin position="295"/>
        <end position="306"/>
    </location>
</feature>
<keyword evidence="1" id="KW-0175">Coiled coil</keyword>
<keyword evidence="4" id="KW-1185">Reference proteome</keyword>